<sequence length="365" mass="41938">MEEVSLALDSEEEVTMQTLKLGSMRLISVDKLKGLPPMREVGCASNFGKVVIEVRQLTRVNAMRKLECGQERDATSCHRDVQTSGTVRVKKQREFRRTDLLRAHGSREEKSSPVTKSTKLGFKQVEDLGRYLGSPLLHQRVNMDTYDFLINKVWAKLSGCDTRKLSMAGRVTFVRSILLTILIYFMSSTIIPISTCNEIEKLVRAFIWIISLEMSHFMRTLQSKIWCDRMASGTRTGRDDGIWITFFCLSIWLLWKRRNTFVFQGAHSDSKELMRTALSWARLYNDTLANRKIEMMSDDSMQWTAPKDDWVKLNSDGLVDLDINIAAVGGLLRNSAGEWILGFAKKFVMFRYSKLKLARYWKGSN</sequence>
<dbReference type="EMBL" id="JARKNE010000012">
    <property type="protein sequence ID" value="KAK5775137.1"/>
    <property type="molecule type" value="Genomic_DNA"/>
</dbReference>
<feature type="transmembrane region" description="Helical" evidence="1">
    <location>
        <begin position="239"/>
        <end position="255"/>
    </location>
</feature>
<keyword evidence="1" id="KW-1133">Transmembrane helix</keyword>
<dbReference type="Proteomes" id="UP001358586">
    <property type="component" value="Chromosome 12"/>
</dbReference>
<keyword evidence="3" id="KW-1185">Reference proteome</keyword>
<keyword evidence="1" id="KW-0472">Membrane</keyword>
<organism evidence="2 3">
    <name type="scientific">Gossypium arboreum</name>
    <name type="common">Tree cotton</name>
    <name type="synonym">Gossypium nanking</name>
    <dbReference type="NCBI Taxonomy" id="29729"/>
    <lineage>
        <taxon>Eukaryota</taxon>
        <taxon>Viridiplantae</taxon>
        <taxon>Streptophyta</taxon>
        <taxon>Embryophyta</taxon>
        <taxon>Tracheophyta</taxon>
        <taxon>Spermatophyta</taxon>
        <taxon>Magnoliopsida</taxon>
        <taxon>eudicotyledons</taxon>
        <taxon>Gunneridae</taxon>
        <taxon>Pentapetalae</taxon>
        <taxon>rosids</taxon>
        <taxon>malvids</taxon>
        <taxon>Malvales</taxon>
        <taxon>Malvaceae</taxon>
        <taxon>Malvoideae</taxon>
        <taxon>Gossypium</taxon>
    </lineage>
</organism>
<dbReference type="PANTHER" id="PTHR33116:SF78">
    <property type="entry name" value="OS12G0587133 PROTEIN"/>
    <property type="match status" value="1"/>
</dbReference>
<reference evidence="2 3" key="1">
    <citation type="submission" date="2023-03" db="EMBL/GenBank/DDBJ databases">
        <title>WGS of Gossypium arboreum.</title>
        <authorList>
            <person name="Yu D."/>
        </authorList>
    </citation>
    <scope>NUCLEOTIDE SEQUENCE [LARGE SCALE GENOMIC DNA]</scope>
    <source>
        <tissue evidence="2">Leaf</tissue>
    </source>
</reference>
<evidence type="ECO:0000256" key="1">
    <source>
        <dbReference type="SAM" id="Phobius"/>
    </source>
</evidence>
<protein>
    <submittedName>
        <fullName evidence="2">Uncharacterized protein</fullName>
    </submittedName>
</protein>
<comment type="caution">
    <text evidence="2">The sequence shown here is derived from an EMBL/GenBank/DDBJ whole genome shotgun (WGS) entry which is preliminary data.</text>
</comment>
<gene>
    <name evidence="2" type="ORF">PVK06_043006</name>
</gene>
<keyword evidence="1" id="KW-0812">Transmembrane</keyword>
<accession>A0ABR0MMC0</accession>
<evidence type="ECO:0000313" key="3">
    <source>
        <dbReference type="Proteomes" id="UP001358586"/>
    </source>
</evidence>
<name>A0ABR0MMC0_GOSAR</name>
<dbReference type="PANTHER" id="PTHR33116">
    <property type="entry name" value="REVERSE TRANSCRIPTASE ZINC-BINDING DOMAIN-CONTAINING PROTEIN-RELATED-RELATED"/>
    <property type="match status" value="1"/>
</dbReference>
<evidence type="ECO:0000313" key="2">
    <source>
        <dbReference type="EMBL" id="KAK5775137.1"/>
    </source>
</evidence>
<feature type="transmembrane region" description="Helical" evidence="1">
    <location>
        <begin position="173"/>
        <end position="195"/>
    </location>
</feature>
<proteinExistence type="predicted"/>